<comment type="caution">
    <text evidence="1">The sequence shown here is derived from an EMBL/GenBank/DDBJ whole genome shotgun (WGS) entry which is preliminary data.</text>
</comment>
<dbReference type="EMBL" id="LOPV01000015">
    <property type="protein sequence ID" value="KTG30873.1"/>
    <property type="molecule type" value="Genomic_DNA"/>
</dbReference>
<keyword evidence="2" id="KW-1185">Reference proteome</keyword>
<reference evidence="1 2" key="1">
    <citation type="submission" date="2015-12" db="EMBL/GenBank/DDBJ databases">
        <title>Haloferax profundi sp. nov. isolated from the Discovery deep brine-seawater interface in the Red Sea.</title>
        <authorList>
            <person name="Zhang G."/>
            <person name="Stingl U."/>
            <person name="Rashid M."/>
        </authorList>
    </citation>
    <scope>NUCLEOTIDE SEQUENCE [LARGE SCALE GENOMIC DNA]</scope>
    <source>
        <strain evidence="1 2">SB29</strain>
    </source>
</reference>
<proteinExistence type="predicted"/>
<gene>
    <name evidence="1" type="ORF">AUR66_05710</name>
</gene>
<feature type="non-terminal residue" evidence="1">
    <location>
        <position position="1"/>
    </location>
</feature>
<evidence type="ECO:0000313" key="1">
    <source>
        <dbReference type="EMBL" id="KTG30873.1"/>
    </source>
</evidence>
<organism evidence="1 2">
    <name type="scientific">Haloferax profundi</name>
    <dbReference type="NCBI Taxonomy" id="1544718"/>
    <lineage>
        <taxon>Archaea</taxon>
        <taxon>Methanobacteriati</taxon>
        <taxon>Methanobacteriota</taxon>
        <taxon>Stenosarchaea group</taxon>
        <taxon>Halobacteria</taxon>
        <taxon>Halobacteriales</taxon>
        <taxon>Haloferacaceae</taxon>
        <taxon>Haloferax</taxon>
    </lineage>
</organism>
<dbReference type="Proteomes" id="UP000053157">
    <property type="component" value="Unassembled WGS sequence"/>
</dbReference>
<protein>
    <submittedName>
        <fullName evidence="1">Uncharacterized protein</fullName>
    </submittedName>
</protein>
<sequence length="59" mass="6473">VLLRGWRGGRVSSILQSGVVRVSLHMVSVYVGEYDVLRALRDDSGERTVRGECEASAPQ</sequence>
<evidence type="ECO:0000313" key="2">
    <source>
        <dbReference type="Proteomes" id="UP000053157"/>
    </source>
</evidence>
<name>A0A0W1SWM4_9EURY</name>
<dbReference type="AlphaFoldDB" id="A0A0W1SWM4"/>
<accession>A0A0W1SWM4</accession>